<dbReference type="AlphaFoldDB" id="A0A351U027"/>
<dbReference type="GO" id="GO:0032259">
    <property type="term" value="P:methylation"/>
    <property type="evidence" value="ECO:0007669"/>
    <property type="project" value="UniProtKB-KW"/>
</dbReference>
<accession>A0A351U027</accession>
<gene>
    <name evidence="3" type="ORF">GXY80_04745</name>
</gene>
<dbReference type="GO" id="GO:0008757">
    <property type="term" value="F:S-adenosylmethionine-dependent methyltransferase activity"/>
    <property type="evidence" value="ECO:0007669"/>
    <property type="project" value="InterPro"/>
</dbReference>
<dbReference type="InterPro" id="IPR050508">
    <property type="entry name" value="Methyltransf_Superfamily"/>
</dbReference>
<feature type="domain" description="Methyltransferase type 11" evidence="2">
    <location>
        <begin position="54"/>
        <end position="148"/>
    </location>
</feature>
<dbReference type="Proteomes" id="UP000777265">
    <property type="component" value="Unassembled WGS sequence"/>
</dbReference>
<dbReference type="CDD" id="cd02440">
    <property type="entry name" value="AdoMet_MTases"/>
    <property type="match status" value="1"/>
</dbReference>
<evidence type="ECO:0000259" key="2">
    <source>
        <dbReference type="Pfam" id="PF08241"/>
    </source>
</evidence>
<evidence type="ECO:0000313" key="3">
    <source>
        <dbReference type="EMBL" id="NLW34778.1"/>
    </source>
</evidence>
<dbReference type="SUPFAM" id="SSF53335">
    <property type="entry name" value="S-adenosyl-L-methionine-dependent methyltransferases"/>
    <property type="match status" value="1"/>
</dbReference>
<evidence type="ECO:0000256" key="1">
    <source>
        <dbReference type="ARBA" id="ARBA00022428"/>
    </source>
</evidence>
<dbReference type="InterPro" id="IPR013216">
    <property type="entry name" value="Methyltransf_11"/>
</dbReference>
<reference evidence="3" key="1">
    <citation type="journal article" date="2020" name="Biotechnol. Biofuels">
        <title>New insights from the biogas microbiome by comprehensive genome-resolved metagenomics of nearly 1600 species originating from multiple anaerobic digesters.</title>
        <authorList>
            <person name="Campanaro S."/>
            <person name="Treu L."/>
            <person name="Rodriguez-R L.M."/>
            <person name="Kovalovszki A."/>
            <person name="Ziels R.M."/>
            <person name="Maus I."/>
            <person name="Zhu X."/>
            <person name="Kougias P.G."/>
            <person name="Basile A."/>
            <person name="Luo G."/>
            <person name="Schluter A."/>
            <person name="Konstantinidis K.T."/>
            <person name="Angelidaki I."/>
        </authorList>
    </citation>
    <scope>NUCLEOTIDE SEQUENCE</scope>
    <source>
        <strain evidence="3">AS06rmzACSIP_7</strain>
    </source>
</reference>
<dbReference type="PROSITE" id="PS51608">
    <property type="entry name" value="SAM_MT_UBIE"/>
    <property type="match status" value="1"/>
</dbReference>
<comment type="caution">
    <text evidence="3">The sequence shown here is derived from an EMBL/GenBank/DDBJ whole genome shotgun (WGS) entry which is preliminary data.</text>
</comment>
<name>A0A351U027_9BACT</name>
<dbReference type="Gene3D" id="3.40.50.150">
    <property type="entry name" value="Vaccinia Virus protein VP39"/>
    <property type="match status" value="1"/>
</dbReference>
<dbReference type="PANTHER" id="PTHR42912:SF80">
    <property type="entry name" value="METHYLTRANSFERASE DOMAIN-CONTAINING PROTEIN"/>
    <property type="match status" value="1"/>
</dbReference>
<dbReference type="STRING" id="909663.GCA_000512235_01856"/>
<evidence type="ECO:0000313" key="4">
    <source>
        <dbReference type="Proteomes" id="UP000777265"/>
    </source>
</evidence>
<organism evidence="3 4">
    <name type="scientific">Syntrophorhabdus aromaticivorans</name>
    <dbReference type="NCBI Taxonomy" id="328301"/>
    <lineage>
        <taxon>Bacteria</taxon>
        <taxon>Pseudomonadati</taxon>
        <taxon>Thermodesulfobacteriota</taxon>
        <taxon>Syntrophorhabdia</taxon>
        <taxon>Syntrophorhabdales</taxon>
        <taxon>Syntrophorhabdaceae</taxon>
        <taxon>Syntrophorhabdus</taxon>
    </lineage>
</organism>
<dbReference type="GO" id="GO:0009234">
    <property type="term" value="P:menaquinone biosynthetic process"/>
    <property type="evidence" value="ECO:0007669"/>
    <property type="project" value="UniProtKB-KW"/>
</dbReference>
<dbReference type="InterPro" id="IPR029063">
    <property type="entry name" value="SAM-dependent_MTases_sf"/>
</dbReference>
<keyword evidence="3" id="KW-0808">Transferase</keyword>
<sequence length="282" mass="30307">MVVSAFDPIRYKKIEREVYSLTAASYEKFGSASFEAYAQPLLEGAGLGPGRHVLDVACGTGIPSLMASPLVEPGGTVTGIDLAPGMIELAKKKAEEKGLKNVTFQEADGESLPFPDESFDTVLCNHGLVHMTDRAKALREMYRVLKKDCGVLALSAWSTPDRALTIGIVAKVIREIWPAAVIPGAPMWFDFGPEGVLEKTLTDAGFHHPQTTKHSVSLVVGSGEEYWEGVLGISGRLQMLLKSIPQEAASKIKAKVIGASENFRSQGQIKIPCEEIIAIAGK</sequence>
<dbReference type="EMBL" id="JAAYEE010000081">
    <property type="protein sequence ID" value="NLW34778.1"/>
    <property type="molecule type" value="Genomic_DNA"/>
</dbReference>
<dbReference type="InterPro" id="IPR004033">
    <property type="entry name" value="UbiE/COQ5_MeTrFase"/>
</dbReference>
<dbReference type="Pfam" id="PF08241">
    <property type="entry name" value="Methyltransf_11"/>
    <property type="match status" value="1"/>
</dbReference>
<protein>
    <submittedName>
        <fullName evidence="3">Methyltransferase domain-containing protein</fullName>
    </submittedName>
</protein>
<reference evidence="3" key="2">
    <citation type="submission" date="2020-01" db="EMBL/GenBank/DDBJ databases">
        <authorList>
            <person name="Campanaro S."/>
        </authorList>
    </citation>
    <scope>NUCLEOTIDE SEQUENCE</scope>
    <source>
        <strain evidence="3">AS06rmzACSIP_7</strain>
    </source>
</reference>
<dbReference type="PANTHER" id="PTHR42912">
    <property type="entry name" value="METHYLTRANSFERASE"/>
    <property type="match status" value="1"/>
</dbReference>
<keyword evidence="3" id="KW-0489">Methyltransferase</keyword>
<keyword evidence="1" id="KW-0474">Menaquinone biosynthesis</keyword>
<proteinExistence type="predicted"/>